<dbReference type="InterPro" id="IPR010253">
    <property type="entry name" value="BchP_ChlP_pln/prok"/>
</dbReference>
<comment type="caution">
    <text evidence="4">The sequence shown here is derived from an EMBL/GenBank/DDBJ whole genome shotgun (WGS) entry which is preliminary data.</text>
</comment>
<dbReference type="InterPro" id="IPR036188">
    <property type="entry name" value="FAD/NAD-bd_sf"/>
</dbReference>
<dbReference type="Pfam" id="PF07992">
    <property type="entry name" value="Pyr_redox_2"/>
    <property type="match status" value="1"/>
</dbReference>
<dbReference type="InterPro" id="IPR050407">
    <property type="entry name" value="Geranylgeranyl_reductase"/>
</dbReference>
<protein>
    <submittedName>
        <fullName evidence="4">Geranylgeranyl diphosphate reductase</fullName>
        <ecNumber evidence="4">1.3.1.83</ecNumber>
    </submittedName>
</protein>
<dbReference type="EMBL" id="JBBKZT010000008">
    <property type="protein sequence ID" value="MEJ8848830.1"/>
    <property type="molecule type" value="Genomic_DNA"/>
</dbReference>
<dbReference type="PRINTS" id="PR00420">
    <property type="entry name" value="RNGMNOXGNASE"/>
</dbReference>
<proteinExistence type="predicted"/>
<evidence type="ECO:0000256" key="2">
    <source>
        <dbReference type="ARBA" id="ARBA00023002"/>
    </source>
</evidence>
<evidence type="ECO:0000313" key="5">
    <source>
        <dbReference type="Proteomes" id="UP001385892"/>
    </source>
</evidence>
<sequence length="418" mass="45397">MNAQTLPRATANGADPVSCAVETFDVVVVGGGPAGATAAQDLARKGRSVLLLDRAGRAKPCGGAIPPRLIKDFEIPDDLLVAKARSARMVAPSDKCVDIPIDNGFVGMVDRHVFDEWLRERAAASGAVRRIGSFERLSQDDDGMSRVHYLARTDARDRDPQPASVRARSVIGADGARSRIAAQAIPGAKDMRHVFAYHEIVKAPAIQPAGYDGSRCDVYYQGALSPDFYGWIFPHGDTLSIGTGSADKGFSLRGAVGSLRTSAGLANTETLRREGAPLPMKPLARWDNGRDVVLAGDAAGVVAPASGEGIYYAMAGGRLAAEAVEQLLQGQPATCLKLARQRFMKAHGTVFRVLGVMQWFWYSSDRRRERFVKICEDRDVQQLTFESYMNKELTRKKPMAHVRIFFKDIAHLLGMARV</sequence>
<gene>
    <name evidence="4" type="ORF">WKW82_19380</name>
</gene>
<dbReference type="InterPro" id="IPR023753">
    <property type="entry name" value="FAD/NAD-binding_dom"/>
</dbReference>
<name>A0ABU8WMR6_9BURK</name>
<dbReference type="PANTHER" id="PTHR42685:SF4">
    <property type="entry name" value="GERANYLGERANYL DIPHOSPHATE REDUCTASE, CHLOROPLASTIC"/>
    <property type="match status" value="1"/>
</dbReference>
<dbReference type="NCBIfam" id="TIGR02032">
    <property type="entry name" value="GG-red-SF"/>
    <property type="match status" value="1"/>
</dbReference>
<dbReference type="EC" id="1.3.1.83" evidence="4"/>
<dbReference type="InterPro" id="IPR011777">
    <property type="entry name" value="Geranylgeranyl_Rdtase_fam"/>
</dbReference>
<keyword evidence="2 4" id="KW-0560">Oxidoreductase</keyword>
<evidence type="ECO:0000313" key="4">
    <source>
        <dbReference type="EMBL" id="MEJ8848830.1"/>
    </source>
</evidence>
<dbReference type="Gene3D" id="3.50.50.60">
    <property type="entry name" value="FAD/NAD(P)-binding domain"/>
    <property type="match status" value="1"/>
</dbReference>
<dbReference type="RefSeq" id="WP_340343947.1">
    <property type="nucleotide sequence ID" value="NZ_JBBKZT010000008.1"/>
</dbReference>
<dbReference type="NCBIfam" id="TIGR02023">
    <property type="entry name" value="BchP-ChlP"/>
    <property type="match status" value="1"/>
</dbReference>
<evidence type="ECO:0000256" key="1">
    <source>
        <dbReference type="ARBA" id="ARBA00022857"/>
    </source>
</evidence>
<accession>A0ABU8WMR6</accession>
<keyword evidence="5" id="KW-1185">Reference proteome</keyword>
<dbReference type="SUPFAM" id="SSF51905">
    <property type="entry name" value="FAD/NAD(P)-binding domain"/>
    <property type="match status" value="1"/>
</dbReference>
<organism evidence="4 5">
    <name type="scientific">Variovorax rhizosphaerae</name>
    <dbReference type="NCBI Taxonomy" id="1836200"/>
    <lineage>
        <taxon>Bacteria</taxon>
        <taxon>Pseudomonadati</taxon>
        <taxon>Pseudomonadota</taxon>
        <taxon>Betaproteobacteria</taxon>
        <taxon>Burkholderiales</taxon>
        <taxon>Comamonadaceae</taxon>
        <taxon>Variovorax</taxon>
    </lineage>
</organism>
<reference evidence="4 5" key="1">
    <citation type="submission" date="2024-03" db="EMBL/GenBank/DDBJ databases">
        <title>Novel species of the genus Variovorax.</title>
        <authorList>
            <person name="Liu Q."/>
            <person name="Xin Y.-H."/>
        </authorList>
    </citation>
    <scope>NUCLEOTIDE SEQUENCE [LARGE SCALE GENOMIC DNA]</scope>
    <source>
        <strain evidence="4 5">KACC 18900</strain>
    </source>
</reference>
<feature type="domain" description="FAD/NAD(P)-binding" evidence="3">
    <location>
        <begin position="24"/>
        <end position="191"/>
    </location>
</feature>
<dbReference type="GO" id="GO:0102067">
    <property type="term" value="F:geranylgeranyl diphosphate reductase activity"/>
    <property type="evidence" value="ECO:0007669"/>
    <property type="project" value="UniProtKB-EC"/>
</dbReference>
<keyword evidence="1" id="KW-0521">NADP</keyword>
<dbReference type="PANTHER" id="PTHR42685">
    <property type="entry name" value="GERANYLGERANYL DIPHOSPHATE REDUCTASE"/>
    <property type="match status" value="1"/>
</dbReference>
<evidence type="ECO:0000259" key="3">
    <source>
        <dbReference type="Pfam" id="PF07992"/>
    </source>
</evidence>
<dbReference type="Proteomes" id="UP001385892">
    <property type="component" value="Unassembled WGS sequence"/>
</dbReference>